<dbReference type="Pfam" id="PF26088">
    <property type="entry name" value="RRM_LARP4"/>
    <property type="match status" value="1"/>
</dbReference>
<dbReference type="AlphaFoldDB" id="A0A3P8UH97"/>
<dbReference type="GeneTree" id="ENSGT00940000157755"/>
<dbReference type="InterPro" id="IPR006630">
    <property type="entry name" value="La_HTH"/>
</dbReference>
<dbReference type="InterPro" id="IPR058699">
    <property type="entry name" value="RRM_LARP4/4B"/>
</dbReference>
<reference evidence="5" key="3">
    <citation type="submission" date="2025-09" db="UniProtKB">
        <authorList>
            <consortium name="Ensembl"/>
        </authorList>
    </citation>
    <scope>IDENTIFICATION</scope>
</reference>
<sequence length="145" mass="16549">REELRNVLESCLNRSELSRDLYLKSQMDGDQYVPISTIASLDKVKDLCTDVDVLLLPLVHVAPCGQKVRPIQGRCVLILREVPDTTPPEEVASLFRGENLPKFLSCEFVNNDNWFVTFSCEDDALSDTFLFVLPRRLQRFTRTSA</sequence>
<dbReference type="Gene3D" id="1.10.10.10">
    <property type="entry name" value="Winged helix-like DNA-binding domain superfamily/Winged helix DNA-binding domain"/>
    <property type="match status" value="1"/>
</dbReference>
<dbReference type="OMA" id="CEFVNND"/>
<dbReference type="SMART" id="SM00715">
    <property type="entry name" value="LA"/>
    <property type="match status" value="1"/>
</dbReference>
<dbReference type="GO" id="GO:0010494">
    <property type="term" value="C:cytoplasmic stress granule"/>
    <property type="evidence" value="ECO:0007669"/>
    <property type="project" value="TreeGrafter"/>
</dbReference>
<accession>A0A3P8UH97</accession>
<keyword evidence="1" id="KW-0597">Phosphoprotein</keyword>
<dbReference type="InterPro" id="IPR036388">
    <property type="entry name" value="WH-like_DNA-bd_sf"/>
</dbReference>
<evidence type="ECO:0000256" key="3">
    <source>
        <dbReference type="PROSITE-ProRule" id="PRU00332"/>
    </source>
</evidence>
<evidence type="ECO:0000256" key="2">
    <source>
        <dbReference type="ARBA" id="ARBA00022884"/>
    </source>
</evidence>
<evidence type="ECO:0000259" key="4">
    <source>
        <dbReference type="PROSITE" id="PS50961"/>
    </source>
</evidence>
<dbReference type="Proteomes" id="UP000265120">
    <property type="component" value="Chromosome 3"/>
</dbReference>
<feature type="domain" description="HTH La-type RNA-binding" evidence="4">
    <location>
        <begin position="1"/>
        <end position="90"/>
    </location>
</feature>
<reference evidence="5 6" key="1">
    <citation type="journal article" date="2014" name="Nat. Genet.">
        <title>Whole-genome sequence of a flatfish provides insights into ZW sex chromosome evolution and adaptation to a benthic lifestyle.</title>
        <authorList>
            <person name="Chen S."/>
            <person name="Zhang G."/>
            <person name="Shao C."/>
            <person name="Huang Q."/>
            <person name="Liu G."/>
            <person name="Zhang P."/>
            <person name="Song W."/>
            <person name="An N."/>
            <person name="Chalopin D."/>
            <person name="Volff J.N."/>
            <person name="Hong Y."/>
            <person name="Li Q."/>
            <person name="Sha Z."/>
            <person name="Zhou H."/>
            <person name="Xie M."/>
            <person name="Yu Q."/>
            <person name="Liu Y."/>
            <person name="Xiang H."/>
            <person name="Wang N."/>
            <person name="Wu K."/>
            <person name="Yang C."/>
            <person name="Zhou Q."/>
            <person name="Liao X."/>
            <person name="Yang L."/>
            <person name="Hu Q."/>
            <person name="Zhang J."/>
            <person name="Meng L."/>
            <person name="Jin L."/>
            <person name="Tian Y."/>
            <person name="Lian J."/>
            <person name="Yang J."/>
            <person name="Miao G."/>
            <person name="Liu S."/>
            <person name="Liang Z."/>
            <person name="Yan F."/>
            <person name="Li Y."/>
            <person name="Sun B."/>
            <person name="Zhang H."/>
            <person name="Zhang J."/>
            <person name="Zhu Y."/>
            <person name="Du M."/>
            <person name="Zhao Y."/>
            <person name="Schartl M."/>
            <person name="Tang Q."/>
            <person name="Wang J."/>
        </authorList>
    </citation>
    <scope>NUCLEOTIDE SEQUENCE</scope>
</reference>
<dbReference type="GO" id="GO:0003730">
    <property type="term" value="F:mRNA 3'-UTR binding"/>
    <property type="evidence" value="ECO:0007669"/>
    <property type="project" value="TreeGrafter"/>
</dbReference>
<organism evidence="5 6">
    <name type="scientific">Cynoglossus semilaevis</name>
    <name type="common">Tongue sole</name>
    <dbReference type="NCBI Taxonomy" id="244447"/>
    <lineage>
        <taxon>Eukaryota</taxon>
        <taxon>Metazoa</taxon>
        <taxon>Chordata</taxon>
        <taxon>Craniata</taxon>
        <taxon>Vertebrata</taxon>
        <taxon>Euteleostomi</taxon>
        <taxon>Actinopterygii</taxon>
        <taxon>Neopterygii</taxon>
        <taxon>Teleostei</taxon>
        <taxon>Neoteleostei</taxon>
        <taxon>Acanthomorphata</taxon>
        <taxon>Carangaria</taxon>
        <taxon>Pleuronectiformes</taxon>
        <taxon>Pleuronectoidei</taxon>
        <taxon>Cynoglossidae</taxon>
        <taxon>Cynoglossinae</taxon>
        <taxon>Cynoglossus</taxon>
    </lineage>
</organism>
<evidence type="ECO:0000256" key="1">
    <source>
        <dbReference type="ARBA" id="ARBA00022553"/>
    </source>
</evidence>
<dbReference type="Ensembl" id="ENSCSET00000001809.1">
    <property type="protein sequence ID" value="ENSCSEP00000001777.1"/>
    <property type="gene ID" value="ENSCSEG00000001202.1"/>
</dbReference>
<keyword evidence="6" id="KW-1185">Reference proteome</keyword>
<dbReference type="InParanoid" id="A0A3P8UH97"/>
<dbReference type="PANTHER" id="PTHR22792:SF43">
    <property type="entry name" value="LA-RELATED PROTEIN 4B"/>
    <property type="match status" value="1"/>
</dbReference>
<dbReference type="PANTHER" id="PTHR22792">
    <property type="entry name" value="LUPUS LA PROTEIN-RELATED"/>
    <property type="match status" value="1"/>
</dbReference>
<evidence type="ECO:0000313" key="5">
    <source>
        <dbReference type="Ensembl" id="ENSCSEP00000001777.1"/>
    </source>
</evidence>
<keyword evidence="2 3" id="KW-0694">RNA-binding</keyword>
<proteinExistence type="predicted"/>
<dbReference type="GO" id="GO:0005829">
    <property type="term" value="C:cytosol"/>
    <property type="evidence" value="ECO:0007669"/>
    <property type="project" value="TreeGrafter"/>
</dbReference>
<reference evidence="5" key="2">
    <citation type="submission" date="2025-08" db="UniProtKB">
        <authorList>
            <consortium name="Ensembl"/>
        </authorList>
    </citation>
    <scope>IDENTIFICATION</scope>
</reference>
<protein>
    <recommendedName>
        <fullName evidence="4">HTH La-type RNA-binding domain-containing protein</fullName>
    </recommendedName>
</protein>
<name>A0A3P8UH97_CYNSE</name>
<dbReference type="GO" id="GO:0045727">
    <property type="term" value="P:positive regulation of translation"/>
    <property type="evidence" value="ECO:0007669"/>
    <property type="project" value="TreeGrafter"/>
</dbReference>
<dbReference type="Pfam" id="PF05383">
    <property type="entry name" value="La"/>
    <property type="match status" value="1"/>
</dbReference>
<dbReference type="InterPro" id="IPR036390">
    <property type="entry name" value="WH_DNA-bd_sf"/>
</dbReference>
<dbReference type="PROSITE" id="PS50961">
    <property type="entry name" value="HTH_LA"/>
    <property type="match status" value="1"/>
</dbReference>
<dbReference type="InterPro" id="IPR045180">
    <property type="entry name" value="La_dom_prot"/>
</dbReference>
<dbReference type="SUPFAM" id="SSF46785">
    <property type="entry name" value="Winged helix' DNA-binding domain"/>
    <property type="match status" value="1"/>
</dbReference>
<evidence type="ECO:0000313" key="6">
    <source>
        <dbReference type="Proteomes" id="UP000265120"/>
    </source>
</evidence>